<dbReference type="PANTHER" id="PTHR39639">
    <property type="entry name" value="CHROMOSOME 16, WHOLE GENOME SHOTGUN SEQUENCE"/>
    <property type="match status" value="1"/>
</dbReference>
<protein>
    <submittedName>
        <fullName evidence="2">DUF262 domain-containing protein</fullName>
    </submittedName>
</protein>
<accession>A0A415MF40</accession>
<dbReference type="InterPro" id="IPR004919">
    <property type="entry name" value="GmrSD_N"/>
</dbReference>
<feature type="domain" description="GmrSD restriction endonucleases N-terminal" evidence="1">
    <location>
        <begin position="14"/>
        <end position="153"/>
    </location>
</feature>
<dbReference type="PANTHER" id="PTHR39639:SF1">
    <property type="entry name" value="DUF262 DOMAIN-CONTAINING PROTEIN"/>
    <property type="match status" value="1"/>
</dbReference>
<evidence type="ECO:0000313" key="3">
    <source>
        <dbReference type="Proteomes" id="UP000285201"/>
    </source>
</evidence>
<evidence type="ECO:0000313" key="2">
    <source>
        <dbReference type="EMBL" id="RHL71209.1"/>
    </source>
</evidence>
<proteinExistence type="predicted"/>
<dbReference type="Proteomes" id="UP000285201">
    <property type="component" value="Unassembled WGS sequence"/>
</dbReference>
<name>A0A415MF40_9FIRM</name>
<dbReference type="EMBL" id="QROY01000002">
    <property type="protein sequence ID" value="RHL71209.1"/>
    <property type="molecule type" value="Genomic_DNA"/>
</dbReference>
<organism evidence="2 3">
    <name type="scientific">Lachnospira eligens</name>
    <dbReference type="NCBI Taxonomy" id="39485"/>
    <lineage>
        <taxon>Bacteria</taxon>
        <taxon>Bacillati</taxon>
        <taxon>Bacillota</taxon>
        <taxon>Clostridia</taxon>
        <taxon>Lachnospirales</taxon>
        <taxon>Lachnospiraceae</taxon>
        <taxon>Lachnospira</taxon>
    </lineage>
</organism>
<sequence length="324" mass="37603">MDYTSKTRSLQSLVKDMNKGTINLSHKLQRPEGQWNRKQKSDLIDSLLRHYPINPTYAIVEEDGTLSVIDGVQRLSTIRDYIENIFALSKDMNGIIINGEEKNLSGLKFDKLDEDVKSEILNAELQIYRMTDCTETDIRELFRRQNAGKPLSNKLLRVVHESDEFSEVVYSLANHPFMDKLMSPTQRKNGTDRDIIIQAMMLISSNQEQEFTSFRTKDIDTYVTDYADQYLGRADTLKEAMDRFDESFDEIKIPVTSIPQILYSGYRIIKDKKSFTKLVDKVADFCINYDSNSEYKQFVQNGTGSKENVRGRFEYWRAIVKTLQ</sequence>
<gene>
    <name evidence="2" type="ORF">DW007_03435</name>
</gene>
<reference evidence="2 3" key="1">
    <citation type="submission" date="2018-08" db="EMBL/GenBank/DDBJ databases">
        <title>A genome reference for cultivated species of the human gut microbiota.</title>
        <authorList>
            <person name="Zou Y."/>
            <person name="Xue W."/>
            <person name="Luo G."/>
        </authorList>
    </citation>
    <scope>NUCLEOTIDE SEQUENCE [LARGE SCALE GENOMIC DNA]</scope>
    <source>
        <strain evidence="2 3">AF36-7BH</strain>
    </source>
</reference>
<dbReference type="RefSeq" id="WP_118369970.1">
    <property type="nucleotide sequence ID" value="NZ_QROY01000002.1"/>
</dbReference>
<evidence type="ECO:0000259" key="1">
    <source>
        <dbReference type="Pfam" id="PF03235"/>
    </source>
</evidence>
<dbReference type="AlphaFoldDB" id="A0A415MF40"/>
<comment type="caution">
    <text evidence="2">The sequence shown here is derived from an EMBL/GenBank/DDBJ whole genome shotgun (WGS) entry which is preliminary data.</text>
</comment>
<dbReference type="Pfam" id="PF03235">
    <property type="entry name" value="GmrSD_N"/>
    <property type="match status" value="1"/>
</dbReference>